<reference evidence="2 3" key="1">
    <citation type="submission" date="2017-07" db="EMBL/GenBank/DDBJ databases">
        <authorList>
            <person name="Talla V."/>
            <person name="Backstrom N."/>
        </authorList>
    </citation>
    <scope>NUCLEOTIDE SEQUENCE [LARGE SCALE GENOMIC DNA]</scope>
</reference>
<name>A0A5E4PMZ3_9NEOP</name>
<evidence type="ECO:0000313" key="3">
    <source>
        <dbReference type="Proteomes" id="UP000324832"/>
    </source>
</evidence>
<accession>A0A5E4PMZ3</accession>
<dbReference type="CDD" id="cd15777">
    <property type="entry name" value="CRBN_C_like"/>
    <property type="match status" value="1"/>
</dbReference>
<keyword evidence="3" id="KW-1185">Reference proteome</keyword>
<dbReference type="FunFam" id="2.170.150.20:FF:000007">
    <property type="entry name" value="Protein cereblon"/>
    <property type="match status" value="1"/>
</dbReference>
<dbReference type="AlphaFoldDB" id="A0A5E4PMZ3"/>
<organism evidence="2 3">
    <name type="scientific">Leptidea sinapis</name>
    <dbReference type="NCBI Taxonomy" id="189913"/>
    <lineage>
        <taxon>Eukaryota</taxon>
        <taxon>Metazoa</taxon>
        <taxon>Ecdysozoa</taxon>
        <taxon>Arthropoda</taxon>
        <taxon>Hexapoda</taxon>
        <taxon>Insecta</taxon>
        <taxon>Pterygota</taxon>
        <taxon>Neoptera</taxon>
        <taxon>Endopterygota</taxon>
        <taxon>Lepidoptera</taxon>
        <taxon>Glossata</taxon>
        <taxon>Ditrysia</taxon>
        <taxon>Papilionoidea</taxon>
        <taxon>Pieridae</taxon>
        <taxon>Dismorphiinae</taxon>
        <taxon>Leptidea</taxon>
    </lineage>
</organism>
<feature type="domain" description="CULT" evidence="1">
    <location>
        <begin position="119"/>
        <end position="239"/>
    </location>
</feature>
<dbReference type="Proteomes" id="UP000324832">
    <property type="component" value="Unassembled WGS sequence"/>
</dbReference>
<gene>
    <name evidence="2" type="ORF">LSINAPIS_LOCUS327</name>
</gene>
<proteinExistence type="predicted"/>
<dbReference type="PROSITE" id="PS51788">
    <property type="entry name" value="CULT"/>
    <property type="match status" value="1"/>
</dbReference>
<protein>
    <recommendedName>
        <fullName evidence="1">CULT domain-containing protein</fullName>
    </recommendedName>
</protein>
<dbReference type="Gene3D" id="2.170.150.20">
    <property type="entry name" value="Peptide methionine sulfoxide reductase"/>
    <property type="match status" value="1"/>
</dbReference>
<sequence length="265" mass="29615">MKDMTEKKSYPNQIIHHILVCMQKKTDKQLLNSFMLIVSSEDEEYSSGAGDADENVPIEQTNEDSDAEEHFDITLAASHSYMGAGLEAIKGRSVLEAGWTGKVPVIAHHGAVFPGETVPMLLTNSHDAAMVHETLRSDKLFGLLCPEMRLLDVIVPAEVEHGEPLLGYMHDILTVRTADNLETSGPPSAEFSWFPGYKWTIMVCRCCMVHIGWRFDAEKPTLRPRRFFALSRNHMQFGARSAAAPPSRDPVRYGYVRLSLKIDLG</sequence>
<evidence type="ECO:0000313" key="2">
    <source>
        <dbReference type="EMBL" id="VVC86522.1"/>
    </source>
</evidence>
<evidence type="ECO:0000259" key="1">
    <source>
        <dbReference type="PROSITE" id="PS51788"/>
    </source>
</evidence>
<dbReference type="InterPro" id="IPR034750">
    <property type="entry name" value="CULT"/>
</dbReference>
<dbReference type="EMBL" id="FZQP02000003">
    <property type="protein sequence ID" value="VVC86522.1"/>
    <property type="molecule type" value="Genomic_DNA"/>
</dbReference>